<keyword evidence="4 8" id="KW-0406">Ion transport</keyword>
<comment type="similarity">
    <text evidence="8">Belongs to the ATPase delta chain family.</text>
</comment>
<comment type="function">
    <text evidence="8">This protein is part of the stalk that links CF(0) to CF(1). It either transmits conformational changes from CF(0) to CF(1) or is implicated in proton conduction.</text>
</comment>
<keyword evidence="6 8" id="KW-0139">CF(1)</keyword>
<name>A0A6G7ZPP7_9SPHN</name>
<dbReference type="GO" id="GO:0005886">
    <property type="term" value="C:plasma membrane"/>
    <property type="evidence" value="ECO:0007669"/>
    <property type="project" value="UniProtKB-SubCell"/>
</dbReference>
<reference evidence="9 10" key="1">
    <citation type="submission" date="2020-03" db="EMBL/GenBank/DDBJ databases">
        <title>Sphingomonas sp. nov., isolated from fish.</title>
        <authorList>
            <person name="Hyun D.-W."/>
            <person name="Bae J.-W."/>
        </authorList>
    </citation>
    <scope>NUCLEOTIDE SEQUENCE [LARGE SCALE GENOMIC DNA]</scope>
    <source>
        <strain evidence="9 10">HDW15C</strain>
    </source>
</reference>
<dbReference type="EMBL" id="CP049871">
    <property type="protein sequence ID" value="QIL02892.1"/>
    <property type="molecule type" value="Genomic_DNA"/>
</dbReference>
<evidence type="ECO:0000313" key="9">
    <source>
        <dbReference type="EMBL" id="QIL02892.1"/>
    </source>
</evidence>
<evidence type="ECO:0000256" key="4">
    <source>
        <dbReference type="ARBA" id="ARBA00023065"/>
    </source>
</evidence>
<evidence type="ECO:0000256" key="3">
    <source>
        <dbReference type="ARBA" id="ARBA00022781"/>
    </source>
</evidence>
<dbReference type="InterPro" id="IPR026015">
    <property type="entry name" value="ATP_synth_OSCP/delta_N_sf"/>
</dbReference>
<evidence type="ECO:0000256" key="7">
    <source>
        <dbReference type="ARBA" id="ARBA00023310"/>
    </source>
</evidence>
<protein>
    <recommendedName>
        <fullName evidence="8">ATP synthase subunit delta</fullName>
    </recommendedName>
    <alternativeName>
        <fullName evidence="8">ATP synthase F(1) sector subunit delta</fullName>
    </alternativeName>
    <alternativeName>
        <fullName evidence="8">F-type ATPase subunit delta</fullName>
        <shortName evidence="8">F-ATPase subunit delta</shortName>
    </alternativeName>
</protein>
<evidence type="ECO:0000256" key="8">
    <source>
        <dbReference type="HAMAP-Rule" id="MF_01416"/>
    </source>
</evidence>
<dbReference type="Proteomes" id="UP000502502">
    <property type="component" value="Chromosome"/>
</dbReference>
<accession>A0A6G7ZPP7</accession>
<dbReference type="AlphaFoldDB" id="A0A6G7ZPP7"/>
<keyword evidence="5 8" id="KW-0472">Membrane</keyword>
<keyword evidence="3 8" id="KW-0375">Hydrogen ion transport</keyword>
<evidence type="ECO:0000256" key="6">
    <source>
        <dbReference type="ARBA" id="ARBA00023196"/>
    </source>
</evidence>
<dbReference type="InterPro" id="IPR000711">
    <property type="entry name" value="ATPase_OSCP/dsu"/>
</dbReference>
<dbReference type="GO" id="GO:0046933">
    <property type="term" value="F:proton-transporting ATP synthase activity, rotational mechanism"/>
    <property type="evidence" value="ECO:0007669"/>
    <property type="project" value="UniProtKB-UniRule"/>
</dbReference>
<dbReference type="PROSITE" id="PS00389">
    <property type="entry name" value="ATPASE_DELTA"/>
    <property type="match status" value="1"/>
</dbReference>
<keyword evidence="8" id="KW-1003">Cell membrane</keyword>
<organism evidence="9 10">
    <name type="scientific">Sphingomonas sinipercae</name>
    <dbReference type="NCBI Taxonomy" id="2714944"/>
    <lineage>
        <taxon>Bacteria</taxon>
        <taxon>Pseudomonadati</taxon>
        <taxon>Pseudomonadota</taxon>
        <taxon>Alphaproteobacteria</taxon>
        <taxon>Sphingomonadales</taxon>
        <taxon>Sphingomonadaceae</taxon>
        <taxon>Sphingomonas</taxon>
    </lineage>
</organism>
<dbReference type="NCBIfam" id="NF004406">
    <property type="entry name" value="PRK05758.3-2"/>
    <property type="match status" value="1"/>
</dbReference>
<evidence type="ECO:0000313" key="10">
    <source>
        <dbReference type="Proteomes" id="UP000502502"/>
    </source>
</evidence>
<keyword evidence="7 8" id="KW-0066">ATP synthesis</keyword>
<dbReference type="InterPro" id="IPR020781">
    <property type="entry name" value="ATPase_OSCP/d_CS"/>
</dbReference>
<dbReference type="SUPFAM" id="SSF47928">
    <property type="entry name" value="N-terminal domain of the delta subunit of the F1F0-ATP synthase"/>
    <property type="match status" value="1"/>
</dbReference>
<dbReference type="GO" id="GO:0045259">
    <property type="term" value="C:proton-transporting ATP synthase complex"/>
    <property type="evidence" value="ECO:0007669"/>
    <property type="project" value="UniProtKB-KW"/>
</dbReference>
<evidence type="ECO:0000256" key="5">
    <source>
        <dbReference type="ARBA" id="ARBA00023136"/>
    </source>
</evidence>
<comment type="function">
    <text evidence="8">F(1)F(0) ATP synthase produces ATP from ADP in the presence of a proton or sodium gradient. F-type ATPases consist of two structural domains, F(1) containing the extramembraneous catalytic core and F(0) containing the membrane proton channel, linked together by a central stalk and a peripheral stalk. During catalysis, ATP synthesis in the catalytic domain of F(1) is coupled via a rotary mechanism of the central stalk subunits to proton translocation.</text>
</comment>
<proteinExistence type="inferred from homology"/>
<dbReference type="PRINTS" id="PR00125">
    <property type="entry name" value="ATPASEDELTA"/>
</dbReference>
<keyword evidence="10" id="KW-1185">Reference proteome</keyword>
<dbReference type="Gene3D" id="1.10.520.20">
    <property type="entry name" value="N-terminal domain of the delta subunit of the F1F0-ATP synthase"/>
    <property type="match status" value="1"/>
</dbReference>
<dbReference type="KEGG" id="ssin:G7078_08905"/>
<evidence type="ECO:0000256" key="1">
    <source>
        <dbReference type="ARBA" id="ARBA00004370"/>
    </source>
</evidence>
<evidence type="ECO:0000256" key="2">
    <source>
        <dbReference type="ARBA" id="ARBA00022448"/>
    </source>
</evidence>
<gene>
    <name evidence="8" type="primary">atpH</name>
    <name evidence="9" type="ORF">G7078_08905</name>
</gene>
<dbReference type="NCBIfam" id="NF004402">
    <property type="entry name" value="PRK05758.2-2"/>
    <property type="match status" value="1"/>
</dbReference>
<dbReference type="RefSeq" id="WP_166095206.1">
    <property type="nucleotide sequence ID" value="NZ_CP049871.1"/>
</dbReference>
<comment type="subcellular location">
    <subcellularLocation>
        <location evidence="8">Cell membrane</location>
        <topology evidence="8">Peripheral membrane protein</topology>
    </subcellularLocation>
    <subcellularLocation>
        <location evidence="1">Membrane</location>
    </subcellularLocation>
</comment>
<sequence>MENSGGIQASLAGRYASALFDLARDEKQIDAVSRSLGTLSQAVADSRDFDQLVISPTVNRDQAGDAFAAVAEQLGLDPITTNFLGVLARNGRKNQLQPVIRAFKKLAADHRGETTAEVTTAHPLNDEQVARLKEQLRGRAGRDVLIEARVDQNILGGIVVRLGSQMIDGSLRTKLNRLATAMKG</sequence>
<dbReference type="HAMAP" id="MF_01416">
    <property type="entry name" value="ATP_synth_delta_bact"/>
    <property type="match status" value="1"/>
</dbReference>
<keyword evidence="2 8" id="KW-0813">Transport</keyword>
<dbReference type="NCBIfam" id="TIGR01145">
    <property type="entry name" value="ATP_synt_delta"/>
    <property type="match status" value="1"/>
</dbReference>
<dbReference type="PANTHER" id="PTHR11910">
    <property type="entry name" value="ATP SYNTHASE DELTA CHAIN"/>
    <property type="match status" value="1"/>
</dbReference>
<dbReference type="Pfam" id="PF00213">
    <property type="entry name" value="OSCP"/>
    <property type="match status" value="1"/>
</dbReference>